<gene>
    <name evidence="2" type="ORF">C8D78_1952</name>
</gene>
<protein>
    <submittedName>
        <fullName evidence="2">Uncharacterized protein</fullName>
    </submittedName>
</protein>
<feature type="region of interest" description="Disordered" evidence="1">
    <location>
        <begin position="1"/>
        <end position="166"/>
    </location>
</feature>
<organism evidence="2 3">
    <name type="scientific">Arthrobacter oryzae</name>
    <dbReference type="NCBI Taxonomy" id="409290"/>
    <lineage>
        <taxon>Bacteria</taxon>
        <taxon>Bacillati</taxon>
        <taxon>Actinomycetota</taxon>
        <taxon>Actinomycetes</taxon>
        <taxon>Micrococcales</taxon>
        <taxon>Micrococcaceae</taxon>
        <taxon>Arthrobacter</taxon>
    </lineage>
</organism>
<evidence type="ECO:0000313" key="3">
    <source>
        <dbReference type="Proteomes" id="UP000276055"/>
    </source>
</evidence>
<comment type="caution">
    <text evidence="2">The sequence shown here is derived from an EMBL/GenBank/DDBJ whole genome shotgun (WGS) entry which is preliminary data.</text>
</comment>
<dbReference type="EMBL" id="RBIR01000003">
    <property type="protein sequence ID" value="RKR20137.1"/>
    <property type="molecule type" value="Genomic_DNA"/>
</dbReference>
<dbReference type="AlphaFoldDB" id="A0A495EVJ6"/>
<dbReference type="Proteomes" id="UP000276055">
    <property type="component" value="Unassembled WGS sequence"/>
</dbReference>
<accession>A0A495EVJ6</accession>
<evidence type="ECO:0000313" key="2">
    <source>
        <dbReference type="EMBL" id="RKR20137.1"/>
    </source>
</evidence>
<reference evidence="2 3" key="1">
    <citation type="submission" date="2018-10" db="EMBL/GenBank/DDBJ databases">
        <title>Genomic Encyclopedia of Type Strains, Phase IV (KMG-IV): sequencing the most valuable type-strain genomes for metagenomic binning, comparative biology and taxonomic classification.</title>
        <authorList>
            <person name="Goeker M."/>
        </authorList>
    </citation>
    <scope>NUCLEOTIDE SEQUENCE [LARGE SCALE GENOMIC DNA]</scope>
    <source>
        <strain evidence="2 3">DSM 25586</strain>
    </source>
</reference>
<name>A0A495EVJ6_9MICC</name>
<feature type="compositionally biased region" description="Polar residues" evidence="1">
    <location>
        <begin position="110"/>
        <end position="126"/>
    </location>
</feature>
<evidence type="ECO:0000256" key="1">
    <source>
        <dbReference type="SAM" id="MobiDB-lite"/>
    </source>
</evidence>
<sequence>MCPSDARGLPSDPTDRTAVAQSGCAPRTQLCPVRPAHPDVSFRPNGPYRRGAVGMCPSDSAPPGPPDAALHDPPNAAGETPQKSIGAAPRRTCDPPLARWGDGGSAPPASVSQGPTGASGGSQSRSAPDGDAGRSAAEMDPSGRSESLAPSGPSTAQPTNIRRRPRGTVRLLSEGPLNFGATASGPRGAFARESGDIGPSPTAPTVGGPGRAARRSVAFPLCRCLGSRAARPTPAPGFAAGGHGQRPVGALRRILGCVTQHLLGQTSAAVCQFVVPVGPPLVVRSRAGSGTRNGQ</sequence>
<proteinExistence type="predicted"/>